<feature type="region of interest" description="Disordered" evidence="1">
    <location>
        <begin position="49"/>
        <end position="92"/>
    </location>
</feature>
<gene>
    <name evidence="2" type="ORF">EGW08_005890</name>
</gene>
<feature type="compositionally biased region" description="Polar residues" evidence="1">
    <location>
        <begin position="59"/>
        <end position="69"/>
    </location>
</feature>
<evidence type="ECO:0000313" key="2">
    <source>
        <dbReference type="EMBL" id="RUS86372.1"/>
    </source>
</evidence>
<organism evidence="2 3">
    <name type="scientific">Elysia chlorotica</name>
    <name type="common">Eastern emerald elysia</name>
    <name type="synonym">Sea slug</name>
    <dbReference type="NCBI Taxonomy" id="188477"/>
    <lineage>
        <taxon>Eukaryota</taxon>
        <taxon>Metazoa</taxon>
        <taxon>Spiralia</taxon>
        <taxon>Lophotrochozoa</taxon>
        <taxon>Mollusca</taxon>
        <taxon>Gastropoda</taxon>
        <taxon>Heterobranchia</taxon>
        <taxon>Euthyneura</taxon>
        <taxon>Panpulmonata</taxon>
        <taxon>Sacoglossa</taxon>
        <taxon>Placobranchoidea</taxon>
        <taxon>Plakobranchidae</taxon>
        <taxon>Elysia</taxon>
    </lineage>
</organism>
<reference evidence="2 3" key="1">
    <citation type="submission" date="2019-01" db="EMBL/GenBank/DDBJ databases">
        <title>A draft genome assembly of the solar-powered sea slug Elysia chlorotica.</title>
        <authorList>
            <person name="Cai H."/>
            <person name="Li Q."/>
            <person name="Fang X."/>
            <person name="Li J."/>
            <person name="Curtis N.E."/>
            <person name="Altenburger A."/>
            <person name="Shibata T."/>
            <person name="Feng M."/>
            <person name="Maeda T."/>
            <person name="Schwartz J.A."/>
            <person name="Shigenobu S."/>
            <person name="Lundholm N."/>
            <person name="Nishiyama T."/>
            <person name="Yang H."/>
            <person name="Hasebe M."/>
            <person name="Li S."/>
            <person name="Pierce S.K."/>
            <person name="Wang J."/>
        </authorList>
    </citation>
    <scope>NUCLEOTIDE SEQUENCE [LARGE SCALE GENOMIC DNA]</scope>
    <source>
        <strain evidence="2">EC2010</strain>
        <tissue evidence="2">Whole organism of an adult</tissue>
    </source>
</reference>
<accession>A0A3S1C971</accession>
<feature type="compositionally biased region" description="Polar residues" evidence="1">
    <location>
        <begin position="76"/>
        <end position="88"/>
    </location>
</feature>
<dbReference type="EMBL" id="RQTK01000141">
    <property type="protein sequence ID" value="RUS86372.1"/>
    <property type="molecule type" value="Genomic_DNA"/>
</dbReference>
<evidence type="ECO:0000313" key="3">
    <source>
        <dbReference type="Proteomes" id="UP000271974"/>
    </source>
</evidence>
<sequence>MQQCQRRSANLPFQMEDDIQDELKLPDCVSTECPRIMSGTQQIPRIVLPQQTERRRSYQIFSSGKNSLLPSRRQSKSNSPCTRNSSRKPSLGLRDFDTFPAIYRESSEKYGRLATSMGDKRSDVSNPSVNDAKAFEFKRGDLIPQGRNLREAELVSTIHPHQEYLLHALTTLAINSLTSELTPREESEKALSYLSHSKIDESMSPSVEGGKQSKLSQIPVSRSNSSESFSNETLRLDELFASMEGTTDGAVNDDYTGDKTSNTEMGMQENNSGNFLKRSRINQLRNYLRYSGFGEPTVIVTSGSKADQIRLARLLQRMRKKENPQRQERLRLRARLDYEMSLMRAVSFCEQQEQILFRSASVDMVNTDLQMLEDDLKYQALQEMRQNARDLKSHRHGRKAETNIHRTHITTKNSDDAQDSIIHHDSMGREAEQAKAEVPQSPTNQQPESSCNTQSGTSLGYEGDILSGLLGSPLNKHELRDRIQIWLAGVAAATAGPHKEEHRYAVQD</sequence>
<proteinExistence type="predicted"/>
<protein>
    <submittedName>
        <fullName evidence="2">Uncharacterized protein</fullName>
    </submittedName>
</protein>
<dbReference type="AlphaFoldDB" id="A0A3S1C971"/>
<dbReference type="Proteomes" id="UP000271974">
    <property type="component" value="Unassembled WGS sequence"/>
</dbReference>
<comment type="caution">
    <text evidence="2">The sequence shown here is derived from an EMBL/GenBank/DDBJ whole genome shotgun (WGS) entry which is preliminary data.</text>
</comment>
<dbReference type="OrthoDB" id="6160725at2759"/>
<name>A0A3S1C971_ELYCH</name>
<evidence type="ECO:0000256" key="1">
    <source>
        <dbReference type="SAM" id="MobiDB-lite"/>
    </source>
</evidence>
<feature type="region of interest" description="Disordered" evidence="1">
    <location>
        <begin position="427"/>
        <end position="458"/>
    </location>
</feature>
<keyword evidence="3" id="KW-1185">Reference proteome</keyword>
<feature type="region of interest" description="Disordered" evidence="1">
    <location>
        <begin position="201"/>
        <end position="228"/>
    </location>
</feature>
<feature type="compositionally biased region" description="Polar residues" evidence="1">
    <location>
        <begin position="440"/>
        <end position="458"/>
    </location>
</feature>